<evidence type="ECO:0000259" key="1">
    <source>
        <dbReference type="Pfam" id="PF18219"/>
    </source>
</evidence>
<evidence type="ECO:0000313" key="4">
    <source>
        <dbReference type="Proteomes" id="UP000054639"/>
    </source>
</evidence>
<proteinExistence type="predicted"/>
<dbReference type="OrthoDB" id="5653210at2"/>
<feature type="domain" description="SidC N-terminal" evidence="1">
    <location>
        <begin position="4"/>
        <end position="445"/>
    </location>
</feature>
<evidence type="ECO:0000313" key="5">
    <source>
        <dbReference type="Proteomes" id="UP000254230"/>
    </source>
</evidence>
<dbReference type="InterPro" id="IPR041264">
    <property type="entry name" value="SidC_N"/>
</dbReference>
<evidence type="ECO:0000313" key="3">
    <source>
        <dbReference type="EMBL" id="STY17903.1"/>
    </source>
</evidence>
<dbReference type="Proteomes" id="UP000254230">
    <property type="component" value="Unassembled WGS sequence"/>
</dbReference>
<keyword evidence="4" id="KW-1185">Reference proteome</keyword>
<dbReference type="Proteomes" id="UP000054639">
    <property type="component" value="Unassembled WGS sequence"/>
</dbReference>
<sequence>MLITLIEPISPRYIYINPKTNKVHLMTPVVGGQSISTDNTCKATVALREFFDGGALRELTAYKEALAFDIGLLEEGDAQRVAKEERLSQIEVYIKAVSAMRLSYGKAMTSFLGRPSNLYSIQLRPRVQDYLSRVVNPVFNVNRTNNAAGTPLSPLYNAMHSTFPTTVVATTDPRTRLTTAVLSALPSEPSFADIQRVLGEQSLALFGLTINFSQRTDGTSATKEVIDTLMGIEASATVEDYMDALLEACAIDVWETLPTPPFYSISAATHADDKIERLSILTQFFLAHLNVYCKAKGISGGNFGVILDASPELSDDLVSVVASALTFGDDIERAICNFCNVNSDAFGLSRTLHADDLSAIRQTFERNYRTVTATAENPHMDDFMILDKEAIGDSAKFVTHQGSICVNFADIIDPTAAYRKNAYFTQIRTDFAVHLTEIPHRNESVAGDVDMDVETLLARIDVEQFERLPNEAKEACRAHPACFLNYVAKGRQEEAEALMTATPANTQTLLRTSGVFTDYSGRTFNCSAYEYAYWAKDTHMCRMLESHMDEETKALMLTRINVNDAKGLSFSQNGEEQQSAHFDLTALKTALQVYIAGYDAWSYAGNWDAMKAAWMDIGKAQRNVPAHIAQEYCRKDRSFDPTPQFNEVALPRRDLTFYNFNTGAYESWFPLRSSHSGLGFDFSLVRGEGEAENSVFGARKSWVNYLDGVEAGFDFAAITRLDEVRTADLTLSRDHLNPPASAPGMSM</sequence>
<accession>A0A378KTJ0</accession>
<gene>
    <name evidence="2" type="ORF">Lqua_1078</name>
    <name evidence="3" type="ORF">NCTC12376_01718</name>
</gene>
<reference evidence="3 5" key="2">
    <citation type="submission" date="2018-06" db="EMBL/GenBank/DDBJ databases">
        <authorList>
            <consortium name="Pathogen Informatics"/>
            <person name="Doyle S."/>
        </authorList>
    </citation>
    <scope>NUCLEOTIDE SEQUENCE [LARGE SCALE GENOMIC DNA]</scope>
    <source>
        <strain evidence="3 5">NCTC12376</strain>
    </source>
</reference>
<dbReference type="AlphaFoldDB" id="A0A378KTJ0"/>
<dbReference type="RefSeq" id="WP_058473274.1">
    <property type="nucleotide sequence ID" value="NZ_CAAAIL010000004.1"/>
</dbReference>
<dbReference type="EMBL" id="LNYR01000012">
    <property type="protein sequence ID" value="KTD50851.1"/>
    <property type="molecule type" value="Genomic_DNA"/>
</dbReference>
<name>A0A378KTJ0_9GAMM</name>
<protein>
    <submittedName>
        <fullName evidence="3">SidC homolog</fullName>
    </submittedName>
</protein>
<reference evidence="2 4" key="1">
    <citation type="submission" date="2015-11" db="EMBL/GenBank/DDBJ databases">
        <title>Genomic analysis of 38 Legionella species identifies large and diverse effector repertoires.</title>
        <authorList>
            <person name="Burstein D."/>
            <person name="Amaro F."/>
            <person name="Zusman T."/>
            <person name="Lifshitz Z."/>
            <person name="Cohen O."/>
            <person name="Gilbert J.A."/>
            <person name="Pupko T."/>
            <person name="Shuman H.A."/>
            <person name="Segal G."/>
        </authorList>
    </citation>
    <scope>NUCLEOTIDE SEQUENCE [LARGE SCALE GENOMIC DNA]</scope>
    <source>
        <strain evidence="2 4">ATCC 49507</strain>
    </source>
</reference>
<organism evidence="3 5">
    <name type="scientific">Legionella quateirensis</name>
    <dbReference type="NCBI Taxonomy" id="45072"/>
    <lineage>
        <taxon>Bacteria</taxon>
        <taxon>Pseudomonadati</taxon>
        <taxon>Pseudomonadota</taxon>
        <taxon>Gammaproteobacteria</taxon>
        <taxon>Legionellales</taxon>
        <taxon>Legionellaceae</taxon>
        <taxon>Legionella</taxon>
    </lineage>
</organism>
<dbReference type="EMBL" id="UGOW01000001">
    <property type="protein sequence ID" value="STY17903.1"/>
    <property type="molecule type" value="Genomic_DNA"/>
</dbReference>
<dbReference type="Pfam" id="PF18219">
    <property type="entry name" value="SidC_N"/>
    <property type="match status" value="1"/>
</dbReference>
<evidence type="ECO:0000313" key="2">
    <source>
        <dbReference type="EMBL" id="KTD50851.1"/>
    </source>
</evidence>